<name>A0AAD8ALJ5_DIPPU</name>
<dbReference type="InterPro" id="IPR016186">
    <property type="entry name" value="C-type_lectin-like/link_sf"/>
</dbReference>
<gene>
    <name evidence="3" type="ORF">L9F63_000508</name>
</gene>
<dbReference type="Pfam" id="PF00059">
    <property type="entry name" value="Lectin_C"/>
    <property type="match status" value="1"/>
</dbReference>
<keyword evidence="1" id="KW-0732">Signal</keyword>
<dbReference type="AlphaFoldDB" id="A0AAD8ALJ5"/>
<dbReference type="Gene3D" id="3.10.100.10">
    <property type="entry name" value="Mannose-Binding Protein A, subunit A"/>
    <property type="match status" value="1"/>
</dbReference>
<dbReference type="InterPro" id="IPR016187">
    <property type="entry name" value="CTDL_fold"/>
</dbReference>
<dbReference type="PANTHER" id="PTHR22801">
    <property type="entry name" value="LITHOSTATHINE"/>
    <property type="match status" value="1"/>
</dbReference>
<dbReference type="Proteomes" id="UP001233999">
    <property type="component" value="Unassembled WGS sequence"/>
</dbReference>
<feature type="non-terminal residue" evidence="3">
    <location>
        <position position="1"/>
    </location>
</feature>
<feature type="domain" description="C-type lectin" evidence="2">
    <location>
        <begin position="96"/>
        <end position="213"/>
    </location>
</feature>
<dbReference type="PANTHER" id="PTHR22801:SF63">
    <property type="entry name" value="C-TYPE LECTIN DOMAIN-CONTAINING PROTEIN"/>
    <property type="match status" value="1"/>
</dbReference>
<protein>
    <recommendedName>
        <fullName evidence="2">C-type lectin domain-containing protein</fullName>
    </recommendedName>
</protein>
<keyword evidence="4" id="KW-1185">Reference proteome</keyword>
<dbReference type="PROSITE" id="PS50041">
    <property type="entry name" value="C_TYPE_LECTIN_2"/>
    <property type="match status" value="1"/>
</dbReference>
<proteinExistence type="predicted"/>
<dbReference type="SMART" id="SM00034">
    <property type="entry name" value="CLECT"/>
    <property type="match status" value="1"/>
</dbReference>
<dbReference type="SUPFAM" id="SSF56436">
    <property type="entry name" value="C-type lectin-like"/>
    <property type="match status" value="1"/>
</dbReference>
<evidence type="ECO:0000259" key="2">
    <source>
        <dbReference type="PROSITE" id="PS50041"/>
    </source>
</evidence>
<dbReference type="CDD" id="cd00037">
    <property type="entry name" value="CLECT"/>
    <property type="match status" value="1"/>
</dbReference>
<dbReference type="EMBL" id="JASPKZ010000022">
    <property type="protein sequence ID" value="KAJ9601327.1"/>
    <property type="molecule type" value="Genomic_DNA"/>
</dbReference>
<evidence type="ECO:0000313" key="4">
    <source>
        <dbReference type="Proteomes" id="UP001233999"/>
    </source>
</evidence>
<accession>A0AAD8ALJ5</accession>
<dbReference type="InterPro" id="IPR050801">
    <property type="entry name" value="Ca-Dep_Lectins_ImmuneDev"/>
</dbReference>
<evidence type="ECO:0000256" key="1">
    <source>
        <dbReference type="SAM" id="SignalP"/>
    </source>
</evidence>
<reference evidence="3" key="2">
    <citation type="submission" date="2023-05" db="EMBL/GenBank/DDBJ databases">
        <authorList>
            <person name="Fouks B."/>
        </authorList>
    </citation>
    <scope>NUCLEOTIDE SEQUENCE</scope>
    <source>
        <strain evidence="3">Stay&amp;Tobe</strain>
        <tissue evidence="3">Testes</tissue>
    </source>
</reference>
<feature type="signal peptide" evidence="1">
    <location>
        <begin position="1"/>
        <end position="25"/>
    </location>
</feature>
<sequence length="216" mass="24471">HNMSEIARTTVLCFLFLWNIVHMNAKQCQVAKNVLIEKVQGNSGVVSRVTVDYGTFTSCVIVENSAIISSQLPASAKFEKSPPKPLYELVPGMGYYKMHNEPKTWDQAMEICEREGAHLGIANSRRESRLFMELHNRLPLLVDDWRKNYGYVGIQKRNGTWLTIFDEPIKTVGSQWGGGQPKQIEGNDCAMLYTLDGLLHDTNCNNAVPFFCEREL</sequence>
<reference evidence="3" key="1">
    <citation type="journal article" date="2023" name="IScience">
        <title>Live-bearing cockroach genome reveals convergent evolutionary mechanisms linked to viviparity in insects and beyond.</title>
        <authorList>
            <person name="Fouks B."/>
            <person name="Harrison M.C."/>
            <person name="Mikhailova A.A."/>
            <person name="Marchal E."/>
            <person name="English S."/>
            <person name="Carruthers M."/>
            <person name="Jennings E.C."/>
            <person name="Chiamaka E.L."/>
            <person name="Frigard R.A."/>
            <person name="Pippel M."/>
            <person name="Attardo G.M."/>
            <person name="Benoit J.B."/>
            <person name="Bornberg-Bauer E."/>
            <person name="Tobe S.S."/>
        </authorList>
    </citation>
    <scope>NUCLEOTIDE SEQUENCE</scope>
    <source>
        <strain evidence="3">Stay&amp;Tobe</strain>
    </source>
</reference>
<organism evidence="3 4">
    <name type="scientific">Diploptera punctata</name>
    <name type="common">Pacific beetle cockroach</name>
    <dbReference type="NCBI Taxonomy" id="6984"/>
    <lineage>
        <taxon>Eukaryota</taxon>
        <taxon>Metazoa</taxon>
        <taxon>Ecdysozoa</taxon>
        <taxon>Arthropoda</taxon>
        <taxon>Hexapoda</taxon>
        <taxon>Insecta</taxon>
        <taxon>Pterygota</taxon>
        <taxon>Neoptera</taxon>
        <taxon>Polyneoptera</taxon>
        <taxon>Dictyoptera</taxon>
        <taxon>Blattodea</taxon>
        <taxon>Blaberoidea</taxon>
        <taxon>Blaberidae</taxon>
        <taxon>Diplopterinae</taxon>
        <taxon>Diploptera</taxon>
    </lineage>
</organism>
<feature type="chain" id="PRO_5042098355" description="C-type lectin domain-containing protein" evidence="1">
    <location>
        <begin position="26"/>
        <end position="216"/>
    </location>
</feature>
<dbReference type="InterPro" id="IPR001304">
    <property type="entry name" value="C-type_lectin-like"/>
</dbReference>
<comment type="caution">
    <text evidence="3">The sequence shown here is derived from an EMBL/GenBank/DDBJ whole genome shotgun (WGS) entry which is preliminary data.</text>
</comment>
<evidence type="ECO:0000313" key="3">
    <source>
        <dbReference type="EMBL" id="KAJ9601327.1"/>
    </source>
</evidence>